<organism evidence="1 3">
    <name type="scientific">Isoptericola luteus</name>
    <dbReference type="NCBI Taxonomy" id="2879484"/>
    <lineage>
        <taxon>Bacteria</taxon>
        <taxon>Bacillati</taxon>
        <taxon>Actinomycetota</taxon>
        <taxon>Actinomycetes</taxon>
        <taxon>Micrococcales</taxon>
        <taxon>Promicromonosporaceae</taxon>
        <taxon>Isoptericola</taxon>
    </lineage>
</organism>
<protein>
    <submittedName>
        <fullName evidence="1">Uncharacterized protein</fullName>
    </submittedName>
</protein>
<comment type="caution">
    <text evidence="1">The sequence shown here is derived from an EMBL/GenBank/DDBJ whole genome shotgun (WGS) entry which is preliminary data.</text>
</comment>
<evidence type="ECO:0000313" key="3">
    <source>
        <dbReference type="Proteomes" id="UP001319870"/>
    </source>
</evidence>
<keyword evidence="3" id="KW-1185">Reference proteome</keyword>
<name>A0ABS7Z9N0_9MICO</name>
<dbReference type="EMBL" id="JAIXCQ010000001">
    <property type="protein sequence ID" value="MCA5891753.1"/>
    <property type="molecule type" value="Genomic_DNA"/>
</dbReference>
<evidence type="ECO:0000313" key="2">
    <source>
        <dbReference type="EMBL" id="MCA5894586.1"/>
    </source>
</evidence>
<sequence>MEAAGKSTFAPDDDDATLGKLIRNDSRVTIHHLTGMVWRSEFDRHGTDDPEVLSE</sequence>
<accession>A0ABS7Z9N0</accession>
<dbReference type="EMBL" id="JAIXCQ010000011">
    <property type="protein sequence ID" value="MCA5894586.1"/>
    <property type="molecule type" value="Genomic_DNA"/>
</dbReference>
<proteinExistence type="predicted"/>
<gene>
    <name evidence="1" type="ORF">LEP48_00110</name>
    <name evidence="2" type="ORF">LEP48_14700</name>
</gene>
<evidence type="ECO:0000313" key="1">
    <source>
        <dbReference type="EMBL" id="MCA5891753.1"/>
    </source>
</evidence>
<dbReference type="Proteomes" id="UP001319870">
    <property type="component" value="Unassembled WGS sequence"/>
</dbReference>
<reference evidence="1 3" key="1">
    <citation type="submission" date="2021-09" db="EMBL/GenBank/DDBJ databases">
        <title>Isoptericola luteus sp. nov., a novel bacterium isolated from Harbin, the capital city of Heilongjiang province.</title>
        <authorList>
            <person name="Li J."/>
        </authorList>
    </citation>
    <scope>NUCLEOTIDE SEQUENCE [LARGE SCALE GENOMIC DNA]</scope>
    <source>
        <strain evidence="1 3">NEAU-Y5</strain>
    </source>
</reference>